<dbReference type="KEGG" id="daw:HS1_000980"/>
<evidence type="ECO:0000313" key="2">
    <source>
        <dbReference type="Proteomes" id="UP000070560"/>
    </source>
</evidence>
<dbReference type="EMBL" id="CP013015">
    <property type="protein sequence ID" value="AMM40784.1"/>
    <property type="molecule type" value="Genomic_DNA"/>
</dbReference>
<name>A0A7U4TGK1_DESA2</name>
<organism evidence="1 2">
    <name type="scientific">Desulfofervidus auxilii</name>
    <dbReference type="NCBI Taxonomy" id="1621989"/>
    <lineage>
        <taxon>Bacteria</taxon>
        <taxon>Pseudomonadati</taxon>
        <taxon>Thermodesulfobacteriota</taxon>
        <taxon>Candidatus Desulfofervidia</taxon>
        <taxon>Candidatus Desulfofervidales</taxon>
        <taxon>Candidatus Desulfofervidaceae</taxon>
        <taxon>Candidatus Desulfofervidus</taxon>
    </lineage>
</organism>
<evidence type="ECO:0000313" key="1">
    <source>
        <dbReference type="EMBL" id="AMM40784.1"/>
    </source>
</evidence>
<gene>
    <name evidence="1" type="ORF">HS1_000980</name>
</gene>
<sequence>MVEKIKVQFVHDLQFIKKVNPALYEELRKNITDDKLSKISEAVFHRNFHKLKTEQGIIQAFAEITQALVAIYYNARQLGRIFLQLELLQETDILPLLKNILENVQKEDIEVFKAFFKNTTPFPHSPAEIWKELKTYMWQLPAPQANSGEKEKESHG</sequence>
<reference evidence="1 2" key="1">
    <citation type="submission" date="2015-10" db="EMBL/GenBank/DDBJ databases">
        <title>Candidatus Desulfofervidus auxilii, a hydrogenotrophic sulfate-reducing bacterium involved in the thermophilic anaerobic oxidation of methane.</title>
        <authorList>
            <person name="Krukenberg V."/>
            <person name="Richter M."/>
            <person name="Wegener G."/>
        </authorList>
    </citation>
    <scope>NUCLEOTIDE SEQUENCE [LARGE SCALE GENOMIC DNA]</scope>
    <source>
        <strain evidence="1 2">HS1</strain>
    </source>
</reference>
<keyword evidence="2" id="KW-1185">Reference proteome</keyword>
<protein>
    <submittedName>
        <fullName evidence="1">Uncharacterized protein</fullName>
    </submittedName>
</protein>
<proteinExistence type="predicted"/>
<dbReference type="RefSeq" id="WP_066061768.1">
    <property type="nucleotide sequence ID" value="NZ_CP013015.1"/>
</dbReference>
<dbReference type="Proteomes" id="UP000070560">
    <property type="component" value="Chromosome"/>
</dbReference>
<dbReference type="AlphaFoldDB" id="A0A7U4TGK1"/>
<accession>A0A7U4TGK1</accession>